<name>A0A455JNS2_9ALPH</name>
<evidence type="ECO:0000259" key="1">
    <source>
        <dbReference type="Pfam" id="PF05259"/>
    </source>
</evidence>
<dbReference type="Proteomes" id="UP000325841">
    <property type="component" value="Segment"/>
</dbReference>
<dbReference type="KEGG" id="vg:80532040"/>
<keyword evidence="3" id="KW-1185">Reference proteome</keyword>
<reference evidence="2 3" key="1">
    <citation type="submission" date="2018-03" db="EMBL/GenBank/DDBJ databases">
        <title>Cervid herpesvirus genomes.</title>
        <authorList>
            <person name="Das Neves C.G."/>
            <person name="Davison A.J."/>
        </authorList>
    </citation>
    <scope>NUCLEOTIDE SEQUENCE [LARGE SCALE GENOMIC DNA]</scope>
    <source>
        <strain evidence="2 3">Anlier</strain>
    </source>
</reference>
<feature type="domain" description="Herpesvirus glycoprotein L N-terminal" evidence="1">
    <location>
        <begin position="49"/>
        <end position="107"/>
    </location>
</feature>
<evidence type="ECO:0000313" key="2">
    <source>
        <dbReference type="EMBL" id="AVT50710.1"/>
    </source>
</evidence>
<dbReference type="GeneID" id="80532040"/>
<accession>A0A455JNS2</accession>
<dbReference type="InterPro" id="IPR007923">
    <property type="entry name" value="Herpes_gL_N"/>
</dbReference>
<dbReference type="RefSeq" id="YP_010795026.1">
    <property type="nucleotide sequence ID" value="NC_075564.1"/>
</dbReference>
<gene>
    <name evidence="2" type="primary">UL1</name>
</gene>
<dbReference type="EMBL" id="MH036942">
    <property type="protein sequence ID" value="AVT50710.1"/>
    <property type="molecule type" value="Genomic_DNA"/>
</dbReference>
<dbReference type="Pfam" id="PF05259">
    <property type="entry name" value="Herpes_UL1"/>
    <property type="match status" value="1"/>
</dbReference>
<dbReference type="GO" id="GO:0019031">
    <property type="term" value="C:viral envelope"/>
    <property type="evidence" value="ECO:0007669"/>
    <property type="project" value="UniProtKB-KW"/>
</dbReference>
<protein>
    <submittedName>
        <fullName evidence="2">Envelope glycoprotein L</fullName>
    </submittedName>
</protein>
<keyword evidence="2" id="KW-0946">Virion</keyword>
<dbReference type="PROSITE" id="PS52024">
    <property type="entry name" value="GL_AHV"/>
    <property type="match status" value="1"/>
</dbReference>
<evidence type="ECO:0000313" key="3">
    <source>
        <dbReference type="Proteomes" id="UP000325841"/>
    </source>
</evidence>
<keyword evidence="2" id="KW-0261">Viral envelope protein</keyword>
<dbReference type="InterPro" id="IPR038311">
    <property type="entry name" value="Herpes_gL_N_sf"/>
</dbReference>
<organism evidence="2 3">
    <name type="scientific">Cervid alphaherpesvirus 1</name>
    <dbReference type="NCBI Taxonomy" id="79891"/>
    <lineage>
        <taxon>Viruses</taxon>
        <taxon>Duplodnaviria</taxon>
        <taxon>Heunggongvirae</taxon>
        <taxon>Peploviricota</taxon>
        <taxon>Herviviricetes</taxon>
        <taxon>Herpesvirales</taxon>
        <taxon>Orthoherpesviridae</taxon>
        <taxon>Alphaherpesvirinae</taxon>
        <taxon>Varicellovirus</taxon>
        <taxon>Varicellovirus cervidalpha1</taxon>
    </lineage>
</organism>
<dbReference type="Gene3D" id="3.30.390.170">
    <property type="match status" value="1"/>
</dbReference>
<proteinExistence type="predicted"/>
<sequence>MAPAHGRNCAWALLAVLLWLSPAGATRRADSAETILAEGCRGDLLIAGRPPHEDITRGLAGIFIRGRCSPPEAALWYGDTGRVYWANPYAAARGLAEDIRQALADTPAYRDLAIQVLESAFGPPHEVRAPLPPPPPGCVLPPRYHAAGPCDPGDGLYR</sequence>